<evidence type="ECO:0000256" key="19">
    <source>
        <dbReference type="PIRSR" id="PIRSR602077-1"/>
    </source>
</evidence>
<keyword evidence="11 20" id="KW-0851">Voltage-gated channel</keyword>
<feature type="transmembrane region" description="Helical" evidence="23">
    <location>
        <begin position="381"/>
        <end position="403"/>
    </location>
</feature>
<feature type="compositionally biased region" description="Basic residues" evidence="22">
    <location>
        <begin position="1951"/>
        <end position="1965"/>
    </location>
</feature>
<dbReference type="GO" id="GO:0008331">
    <property type="term" value="F:high voltage-gated calcium channel activity"/>
    <property type="evidence" value="ECO:0007669"/>
    <property type="project" value="TreeGrafter"/>
</dbReference>
<feature type="compositionally biased region" description="Basic and acidic residues" evidence="22">
    <location>
        <begin position="711"/>
        <end position="720"/>
    </location>
</feature>
<keyword evidence="13" id="KW-0406">Ion transport</keyword>
<dbReference type="FunFam" id="1.10.287.70:FF:000025">
    <property type="entry name" value="Voltage-dependent R-type calcium channel subunit alpha"/>
    <property type="match status" value="1"/>
</dbReference>
<keyword evidence="7 23" id="KW-0812">Transmembrane</keyword>
<dbReference type="Gene3D" id="1.10.287.70">
    <property type="match status" value="4"/>
</dbReference>
<feature type="transmembrane region" description="Helical" evidence="23">
    <location>
        <begin position="115"/>
        <end position="137"/>
    </location>
</feature>
<evidence type="ECO:0000256" key="5">
    <source>
        <dbReference type="ARBA" id="ARBA00022568"/>
    </source>
</evidence>
<evidence type="ECO:0000313" key="25">
    <source>
        <dbReference type="EMBL" id="KAK1884600.1"/>
    </source>
</evidence>
<keyword evidence="21" id="KW-0175">Coiled coil</keyword>
<gene>
    <name evidence="25" type="ORF">KUDE01_022914</name>
</gene>
<keyword evidence="6 20" id="KW-0107">Calcium channel</keyword>
<feature type="non-terminal residue" evidence="25">
    <location>
        <position position="1987"/>
    </location>
</feature>
<feature type="transmembrane region" description="Helical" evidence="23">
    <location>
        <begin position="1174"/>
        <end position="1196"/>
    </location>
</feature>
<accession>A0AAD9F3R0</accession>
<dbReference type="PRINTS" id="PR00167">
    <property type="entry name" value="CACHANNEL"/>
</dbReference>
<evidence type="ECO:0000256" key="14">
    <source>
        <dbReference type="ARBA" id="ARBA00023136"/>
    </source>
</evidence>
<feature type="compositionally biased region" description="Basic residues" evidence="22">
    <location>
        <begin position="664"/>
        <end position="673"/>
    </location>
</feature>
<feature type="compositionally biased region" description="Basic and acidic residues" evidence="22">
    <location>
        <begin position="610"/>
        <end position="640"/>
    </location>
</feature>
<evidence type="ECO:0000256" key="2">
    <source>
        <dbReference type="ARBA" id="ARBA00005685"/>
    </source>
</evidence>
<evidence type="ECO:0000256" key="17">
    <source>
        <dbReference type="ARBA" id="ARBA00023303"/>
    </source>
</evidence>
<feature type="domain" description="Voltage-dependent calcium channel alpha-1 subunit IQ" evidence="24">
    <location>
        <begin position="1672"/>
        <end position="1706"/>
    </location>
</feature>
<evidence type="ECO:0000256" key="8">
    <source>
        <dbReference type="ARBA" id="ARBA00022723"/>
    </source>
</evidence>
<feature type="transmembrane region" description="Helical" evidence="23">
    <location>
        <begin position="1144"/>
        <end position="1162"/>
    </location>
</feature>
<dbReference type="FunFam" id="1.10.287.70:FF:000012">
    <property type="entry name" value="Voltage-dependent N-type calcium channel subunit alpha"/>
    <property type="match status" value="1"/>
</dbReference>
<dbReference type="InterPro" id="IPR050599">
    <property type="entry name" value="VDCC_alpha-1_subunit"/>
</dbReference>
<feature type="transmembrane region" description="Helical" evidence="23">
    <location>
        <begin position="888"/>
        <end position="908"/>
    </location>
</feature>
<dbReference type="GO" id="GO:0046872">
    <property type="term" value="F:metal ion binding"/>
    <property type="evidence" value="ECO:0007669"/>
    <property type="project" value="UniProtKB-KW"/>
</dbReference>
<keyword evidence="5 20" id="KW-0109">Calcium transport</keyword>
<dbReference type="PANTHER" id="PTHR45628:SF6">
    <property type="entry name" value="VOLTAGE-DEPENDENT N-TYPE CALCIUM CHANNEL SUBUNIT ALPHA-1B"/>
    <property type="match status" value="1"/>
</dbReference>
<evidence type="ECO:0000256" key="23">
    <source>
        <dbReference type="SAM" id="Phobius"/>
    </source>
</evidence>
<dbReference type="PRINTS" id="PR01631">
    <property type="entry name" value="NVDCCALPHA1"/>
</dbReference>
<keyword evidence="8 19" id="KW-0479">Metal-binding</keyword>
<feature type="compositionally biased region" description="Basic residues" evidence="22">
    <location>
        <begin position="1885"/>
        <end position="1895"/>
    </location>
</feature>
<evidence type="ECO:0000256" key="13">
    <source>
        <dbReference type="ARBA" id="ARBA00023065"/>
    </source>
</evidence>
<name>A0AAD9F3R0_DISEL</name>
<dbReference type="GO" id="GO:0007268">
    <property type="term" value="P:chemical synaptic transmission"/>
    <property type="evidence" value="ECO:0007669"/>
    <property type="project" value="TreeGrafter"/>
</dbReference>
<comment type="caution">
    <text evidence="25">The sequence shown here is derived from an EMBL/GenBank/DDBJ whole genome shotgun (WGS) entry which is preliminary data.</text>
</comment>
<dbReference type="GO" id="GO:0043025">
    <property type="term" value="C:neuronal cell body"/>
    <property type="evidence" value="ECO:0007669"/>
    <property type="project" value="TreeGrafter"/>
</dbReference>
<feature type="transmembrane region" description="Helical" evidence="23">
    <location>
        <begin position="1265"/>
        <end position="1283"/>
    </location>
</feature>
<feature type="binding site" evidence="19">
    <location>
        <position position="435"/>
    </location>
    <ligand>
        <name>Ca(2+)</name>
        <dbReference type="ChEBI" id="CHEBI:29108"/>
    </ligand>
</feature>
<dbReference type="GO" id="GO:0005891">
    <property type="term" value="C:voltage-gated calcium channel complex"/>
    <property type="evidence" value="ECO:0007669"/>
    <property type="project" value="InterPro"/>
</dbReference>
<feature type="transmembrane region" description="Helical" evidence="23">
    <location>
        <begin position="256"/>
        <end position="275"/>
    </location>
</feature>
<dbReference type="Gene3D" id="6.10.250.2500">
    <property type="match status" value="1"/>
</dbReference>
<evidence type="ECO:0000256" key="22">
    <source>
        <dbReference type="SAM" id="MobiDB-lite"/>
    </source>
</evidence>
<keyword evidence="3" id="KW-0813">Transport</keyword>
<evidence type="ECO:0000256" key="1">
    <source>
        <dbReference type="ARBA" id="ARBA00004141"/>
    </source>
</evidence>
<evidence type="ECO:0000256" key="16">
    <source>
        <dbReference type="ARBA" id="ARBA00023180"/>
    </source>
</evidence>
<feature type="coiled-coil region" evidence="21">
    <location>
        <begin position="477"/>
        <end position="504"/>
    </location>
</feature>
<feature type="compositionally biased region" description="Polar residues" evidence="22">
    <location>
        <begin position="759"/>
        <end position="769"/>
    </location>
</feature>
<dbReference type="Gene3D" id="1.10.238.10">
    <property type="entry name" value="EF-hand"/>
    <property type="match status" value="1"/>
</dbReference>
<dbReference type="InterPro" id="IPR005447">
    <property type="entry name" value="VDCC_N_a1su"/>
</dbReference>
<keyword evidence="15" id="KW-1015">Disulfide bond</keyword>
<dbReference type="Gene3D" id="1.20.120.350">
    <property type="entry name" value="Voltage-gated potassium channels. Chain C"/>
    <property type="match status" value="3"/>
</dbReference>
<evidence type="ECO:0000256" key="20">
    <source>
        <dbReference type="RuleBase" id="RU003808"/>
    </source>
</evidence>
<keyword evidence="16" id="KW-0325">Glycoprotein</keyword>
<dbReference type="FunFam" id="1.20.120.350:FF:000011">
    <property type="entry name" value="Voltage-dependent N-type calcium channel subunit alpha"/>
    <property type="match status" value="1"/>
</dbReference>
<feature type="transmembrane region" description="Helical" evidence="23">
    <location>
        <begin position="850"/>
        <end position="868"/>
    </location>
</feature>
<dbReference type="Pfam" id="PF00520">
    <property type="entry name" value="Ion_trans"/>
    <property type="match status" value="5"/>
</dbReference>
<feature type="region of interest" description="Disordered" evidence="22">
    <location>
        <begin position="1933"/>
        <end position="1987"/>
    </location>
</feature>
<feature type="region of interest" description="Disordered" evidence="22">
    <location>
        <begin position="1876"/>
        <end position="1903"/>
    </location>
</feature>
<sequence>MAAIYPGVWAASPLTAETEGVPLYTAACGSAPTLASAECHRASHSPSLCRLSPANRRCVGGRSDTEGADSHNPPGETSINIMPASQSVQQYTIGTSNQYSKVLWTNDVAGNTWNWLYFIPLIIIGSFFMLNLVLGVLSGEFAKERERVEKRQEFLKLRRQQQIERELTGYLEWICKRKQNLPVHKRGKVKKGKNDLIGGEEGDDPFADISSVPPPGSPFGRASVKSSGKMDSSSYFRRKEKRMRFFIRRMVKAPSFYWIVLCLVGLNTLCVAIVHYDQPEWLTRALYTAEFVFLGLFLTEMSLKMYGLGVRNYFHSSFNCFDFGVIVGSICEVIWDMIKPGASFGISVLRALRLLRIFKVTKYWNSLRNLVVSLLNSMKSIISLLFLLFLFIVVFALLGMQLFGGMFNFEEETPTTNFDTFAAAILTVFQILTGEDWNAVMYHGIESQGGVHGGMFSSVYFIVLTLFGNYTLLNVFLAIAVDNLANAQELTKDEEQQEQAANKKLALQKAMEVKEVSPMSAANISISASYSVYYSPARRIMRYSKEQLRSAKSMSVWEQRTNQLRKHNMRTSSEALFNELDPEERLQLASALHLHPDMMTHLDRPLVVEAKNGDKPCRSPDGGREETGEFRHDGMGENHTHSRRHHRHRERNGEGRDGGEGQGGKHHTHHSRSRDHNGDRERRGDSSHSHDEGGQGHRHNHQAGSPEEDNKDFRGGEDRGHRHHHSHRSPKEGNGSALYSRWRRLDRQPDAEDDGLASSPLQPMRSNLSLGEKQEDADNQKNSTRASQTTIIPMNNIDCDNFLFSDEKKDLEDEEAANGPRQILPYSSMFVFGQTNPVRRLCHYVVNLRYFEMCILLVITMSSIALAAEDPVQANAPRNNVLKYLDYVFTGVFTFEMVIKMIDLGLILHPGAYFRDLWNILDFIVVSGALVAFACSGTKGKDINTIKSLRVLRVLRPLKTIKRLPKLKAVFDCVGKFFYCTDESKGLEKDCRGQFLDFKHDGVEAQPREWKKYEFHYDNVLWAFLTLFTVSTGEGWPLVLKHSVDATYEDKGPSPGFRMETSIFYVVYFVVFPFFFVNIFVALIIITFQEQGDKAMSECSLEKNERACIDFAINAKPLTRYMPANKQSFQYKMWKFVVSPPFEYAIMSLIALNTVVLMMKCYPAPDLYESMLKYLNILFTALFTLECFLKIIAFGPLNYLKAAWNVFDFVTVLGSITDILVTEIKDKMINLSFLRLFRAARLIKLLRQGYTIRILLWTFVQSFKALPYVCLLIAMLFFIYAIIGMQVFGNIKLNDENAINQHNNFQTFFQALTLLFRSATGEAWHEIMLACLSNRPCDRLTGTMLNLFVAVIMDNFEYLTRDASILGPHHLDEFIRVWAEYDPAAWLVTSPLSAGLMHVNPAFRSASIAYKPAGSKSPLSVTEEEHFYPSNGGIKVDVCALSAPHTRLCTGGPPEHFPLPPPLGSIPESLDPTRMVSKSSYPGNLINKDFCVFLFFPLPFSLLDFAAFSYHVTPPTPPHLGNLHSSFHGLLLPSFPPGSGRMTYRDMYEMLRDMSPPLVTSGSPASTCQTSSGFCQCVGVSSDLLLCCSFCSSVTLWPCARLVRMNMPIAEDKTVHFTSTLMALIRTALEIKLASGVLAQHLCDADLKREIARVWPSLSQKTVDLLVTPPKYNELTVGKVYAALMIFDYYKQTCAKRLQQQNNTGLPQSKIGTLFRPVLTLTQIKEVEPTFPFPKQPSPPQPEPETKLVALPSTSIPSISRDTALNQTRVIKHSQSGDVSQMAQQRPKVRRKLQRGQSEDVPYTTRPQEFVELTKVEDISDSEAYPSLEGHCRAASLPRLNAEYYLNRWMSPHQFILLTPAPPLISDNFTFITDEETQDRDRLSKGCRSHPRHAPGTHLAPIVDLSPIKRSASSLTPQHYQEVGLREYDLERPGLAQSPTGPGQIQDQDRAHHHHHHHRCHRRREKDKDKKQKSLDRAGSVQPSSTV</sequence>
<evidence type="ECO:0000256" key="10">
    <source>
        <dbReference type="ARBA" id="ARBA00022837"/>
    </source>
</evidence>
<evidence type="ECO:0000256" key="9">
    <source>
        <dbReference type="ARBA" id="ARBA00022737"/>
    </source>
</evidence>
<evidence type="ECO:0000256" key="15">
    <source>
        <dbReference type="ARBA" id="ARBA00023157"/>
    </source>
</evidence>
<evidence type="ECO:0000256" key="12">
    <source>
        <dbReference type="ARBA" id="ARBA00022989"/>
    </source>
</evidence>
<dbReference type="InterPro" id="IPR014873">
    <property type="entry name" value="VDCC_a1su_IQ"/>
</dbReference>
<feature type="region of interest" description="Disordered" evidence="22">
    <location>
        <begin position="610"/>
        <end position="737"/>
    </location>
</feature>
<evidence type="ECO:0000256" key="18">
    <source>
        <dbReference type="ARBA" id="ARBA00049617"/>
    </source>
</evidence>
<dbReference type="FunFam" id="1.20.120.350:FF:000013">
    <property type="entry name" value="Voltage-dependent N-type calcium channel subunit alpha"/>
    <property type="match status" value="1"/>
</dbReference>
<evidence type="ECO:0000313" key="26">
    <source>
        <dbReference type="Proteomes" id="UP001228049"/>
    </source>
</evidence>
<dbReference type="PANTHER" id="PTHR45628">
    <property type="entry name" value="VOLTAGE-DEPENDENT CALCIUM CHANNEL TYPE A SUBUNIT ALPHA-1"/>
    <property type="match status" value="1"/>
</dbReference>
<dbReference type="SMART" id="SM01062">
    <property type="entry name" value="Ca_chan_IQ"/>
    <property type="match status" value="1"/>
</dbReference>
<feature type="transmembrane region" description="Helical" evidence="23">
    <location>
        <begin position="1061"/>
        <end position="1088"/>
    </location>
</feature>
<feature type="region of interest" description="Disordered" evidence="22">
    <location>
        <begin position="1773"/>
        <end position="1801"/>
    </location>
</feature>
<evidence type="ECO:0000256" key="11">
    <source>
        <dbReference type="ARBA" id="ARBA00022882"/>
    </source>
</evidence>
<feature type="compositionally biased region" description="Polar residues" evidence="22">
    <location>
        <begin position="1773"/>
        <end position="1784"/>
    </location>
</feature>
<evidence type="ECO:0000256" key="6">
    <source>
        <dbReference type="ARBA" id="ARBA00022673"/>
    </source>
</evidence>
<keyword evidence="4" id="KW-0597">Phosphoprotein</keyword>
<dbReference type="GO" id="GO:0045202">
    <property type="term" value="C:synapse"/>
    <property type="evidence" value="ECO:0007669"/>
    <property type="project" value="GOC"/>
</dbReference>
<dbReference type="InterPro" id="IPR002077">
    <property type="entry name" value="VDCCAlpha1"/>
</dbReference>
<evidence type="ECO:0000256" key="3">
    <source>
        <dbReference type="ARBA" id="ARBA00022448"/>
    </source>
</evidence>
<keyword evidence="10 19" id="KW-0106">Calcium</keyword>
<keyword evidence="17" id="KW-0407">Ion channel</keyword>
<comment type="similarity">
    <text evidence="2">Belongs to the calcium channel alpha-1 subunit (TC 1.A.1.11) family. CACNA1B subfamily.</text>
</comment>
<organism evidence="25 26">
    <name type="scientific">Dissostichus eleginoides</name>
    <name type="common">Patagonian toothfish</name>
    <name type="synonym">Dissostichus amissus</name>
    <dbReference type="NCBI Taxonomy" id="100907"/>
    <lineage>
        <taxon>Eukaryota</taxon>
        <taxon>Metazoa</taxon>
        <taxon>Chordata</taxon>
        <taxon>Craniata</taxon>
        <taxon>Vertebrata</taxon>
        <taxon>Euteleostomi</taxon>
        <taxon>Actinopterygii</taxon>
        <taxon>Neopterygii</taxon>
        <taxon>Teleostei</taxon>
        <taxon>Neoteleostei</taxon>
        <taxon>Acanthomorphata</taxon>
        <taxon>Eupercaria</taxon>
        <taxon>Perciformes</taxon>
        <taxon>Notothenioidei</taxon>
        <taxon>Nototheniidae</taxon>
        <taxon>Dissostichus</taxon>
    </lineage>
</organism>
<comment type="function">
    <text evidence="18">Voltage-sensitive calcium channels (VSCC) mediate the entry of calcium ions into excitable cells and are also involved in a variety of calcium-dependent processes, including muscle contraction, hormone or neurotransmitter release, gene expression, cell motility, cell division and cell death. This alpha-1B subunit gives rise to N-type calcium currents. N-type calcium channels belong to the 'high-voltage activated' (HVA) group. They are involved in pain signaling. Calcium channels containing alpha-1B subunit may play a role in directed migration of immature neurons. Mediates Ca(2+) release probability at hippocampal neuronal soma and synaptic terminals.</text>
</comment>
<evidence type="ECO:0000256" key="21">
    <source>
        <dbReference type="SAM" id="Coils"/>
    </source>
</evidence>
<feature type="region of interest" description="Disordered" evidence="22">
    <location>
        <begin position="749"/>
        <end position="787"/>
    </location>
</feature>
<dbReference type="InterPro" id="IPR005821">
    <property type="entry name" value="Ion_trans_dom"/>
</dbReference>
<dbReference type="GO" id="GO:0098703">
    <property type="term" value="P:calcium ion import across plasma membrane"/>
    <property type="evidence" value="ECO:0007669"/>
    <property type="project" value="TreeGrafter"/>
</dbReference>
<feature type="binding site" evidence="19">
    <location>
        <position position="1034"/>
    </location>
    <ligand>
        <name>Ca(2+)</name>
        <dbReference type="ChEBI" id="CHEBI:29108"/>
    </ligand>
</feature>
<dbReference type="FunFam" id="1.20.120.350:FF:000001">
    <property type="entry name" value="Voltage-dependent L-type calcium channel subunit alpha"/>
    <property type="match status" value="1"/>
</dbReference>
<feature type="transmembrane region" description="Helical" evidence="23">
    <location>
        <begin position="1020"/>
        <end position="1040"/>
    </location>
</feature>
<dbReference type="Pfam" id="PF08763">
    <property type="entry name" value="Ca_chan_IQ"/>
    <property type="match status" value="1"/>
</dbReference>
<reference evidence="25" key="1">
    <citation type="submission" date="2023-04" db="EMBL/GenBank/DDBJ databases">
        <title>Chromosome-level genome of Chaenocephalus aceratus.</title>
        <authorList>
            <person name="Park H."/>
        </authorList>
    </citation>
    <scope>NUCLEOTIDE SEQUENCE</scope>
    <source>
        <strain evidence="25">DE</strain>
        <tissue evidence="25">Muscle</tissue>
    </source>
</reference>
<dbReference type="Gene3D" id="6.10.250.2180">
    <property type="match status" value="1"/>
</dbReference>
<feature type="compositionally biased region" description="Basic residues" evidence="22">
    <location>
        <begin position="641"/>
        <end position="650"/>
    </location>
</feature>
<proteinExistence type="inferred from homology"/>
<comment type="subcellular location">
    <subcellularLocation>
        <location evidence="1 20">Membrane</location>
        <topology evidence="1 20">Multi-pass membrane protein</topology>
    </subcellularLocation>
</comment>
<keyword evidence="26" id="KW-1185">Reference proteome</keyword>
<feature type="compositionally biased region" description="Basic and acidic residues" evidence="22">
    <location>
        <begin position="1966"/>
        <end position="1976"/>
    </location>
</feature>
<dbReference type="InterPro" id="IPR027359">
    <property type="entry name" value="Volt_channel_dom_sf"/>
</dbReference>
<keyword evidence="12 23" id="KW-1133">Transmembrane helix</keyword>
<dbReference type="EMBL" id="JASDAP010000022">
    <property type="protein sequence ID" value="KAK1884600.1"/>
    <property type="molecule type" value="Genomic_DNA"/>
</dbReference>
<dbReference type="Proteomes" id="UP001228049">
    <property type="component" value="Unassembled WGS sequence"/>
</dbReference>
<evidence type="ECO:0000259" key="24">
    <source>
        <dbReference type="SMART" id="SM01062"/>
    </source>
</evidence>
<keyword evidence="9" id="KW-0677">Repeat</keyword>
<evidence type="ECO:0000256" key="4">
    <source>
        <dbReference type="ARBA" id="ARBA00022553"/>
    </source>
</evidence>
<feature type="compositionally biased region" description="Basic and acidic residues" evidence="22">
    <location>
        <begin position="674"/>
        <end position="695"/>
    </location>
</feature>
<feature type="transmembrane region" description="Helical" evidence="23">
    <location>
        <begin position="459"/>
        <end position="481"/>
    </location>
</feature>
<evidence type="ECO:0000256" key="7">
    <source>
        <dbReference type="ARBA" id="ARBA00022692"/>
    </source>
</evidence>
<protein>
    <recommendedName>
        <fullName evidence="20">Voltage-dependent N-type calcium channel subunit alpha</fullName>
    </recommendedName>
</protein>
<dbReference type="SUPFAM" id="SSF81324">
    <property type="entry name" value="Voltage-gated potassium channels"/>
    <property type="match status" value="3"/>
</dbReference>
<keyword evidence="14 23" id="KW-0472">Membrane</keyword>